<accession>A0A8J5TSP4</accession>
<evidence type="ECO:0008006" key="3">
    <source>
        <dbReference type="Google" id="ProtNLM"/>
    </source>
</evidence>
<comment type="caution">
    <text evidence="1">The sequence shown here is derived from an EMBL/GenBank/DDBJ whole genome shotgun (WGS) entry which is preliminary data.</text>
</comment>
<evidence type="ECO:0000313" key="2">
    <source>
        <dbReference type="Proteomes" id="UP000694050"/>
    </source>
</evidence>
<name>A0A8J5TSP4_FUSOX</name>
<protein>
    <recommendedName>
        <fullName evidence="3">Lumazine-binding protein</fullName>
    </recommendedName>
</protein>
<reference evidence="1" key="1">
    <citation type="submission" date="2021-04" db="EMBL/GenBank/DDBJ databases">
        <title>First draft genome resource for Brassicaceae pathogens Fusarium oxysporum f. sp. raphani and Fusarium oxysporum f. sp. rapae.</title>
        <authorList>
            <person name="Asai S."/>
        </authorList>
    </citation>
    <scope>NUCLEOTIDE SEQUENCE</scope>
    <source>
        <strain evidence="1">Tf1208</strain>
    </source>
</reference>
<evidence type="ECO:0000313" key="1">
    <source>
        <dbReference type="EMBL" id="KAG7409549.1"/>
    </source>
</evidence>
<sequence length="170" mass="18920">MRIWVLWIRKLSDENFTYPEGTCVSPFQPYHFNTTSLFATMANNIKTVSTADYDAVIAAANKYVEGLRVGSSDVAAEAFHKDAIMYGFISPPKPDMLAGPIGNLWTFIKKEGSAPNIKTRNDVLAITQTTAVVRIDMEGDASGADYTDFLTLIKIEGKWQVIAKVFHKYD</sequence>
<dbReference type="InterPro" id="IPR039437">
    <property type="entry name" value="FrzH/put_lumazine-bd"/>
</dbReference>
<proteinExistence type="predicted"/>
<dbReference type="AlphaFoldDB" id="A0A8J5TSP4"/>
<dbReference type="Pfam" id="PF12893">
    <property type="entry name" value="Lumazine_bd_2"/>
    <property type="match status" value="1"/>
</dbReference>
<gene>
    <name evidence="1" type="ORF">Forpe1208_v010887</name>
</gene>
<dbReference type="EMBL" id="JAELUQ010000008">
    <property type="protein sequence ID" value="KAG7409549.1"/>
    <property type="molecule type" value="Genomic_DNA"/>
</dbReference>
<dbReference type="Proteomes" id="UP000694050">
    <property type="component" value="Unassembled WGS sequence"/>
</dbReference>
<organism evidence="1 2">
    <name type="scientific">Fusarium oxysporum f. sp. rapae</name>
    <dbReference type="NCBI Taxonomy" id="485398"/>
    <lineage>
        <taxon>Eukaryota</taxon>
        <taxon>Fungi</taxon>
        <taxon>Dikarya</taxon>
        <taxon>Ascomycota</taxon>
        <taxon>Pezizomycotina</taxon>
        <taxon>Sordariomycetes</taxon>
        <taxon>Hypocreomycetidae</taxon>
        <taxon>Hypocreales</taxon>
        <taxon>Nectriaceae</taxon>
        <taxon>Fusarium</taxon>
        <taxon>Fusarium oxysporum species complex</taxon>
    </lineage>
</organism>